<feature type="compositionally biased region" description="Acidic residues" evidence="1">
    <location>
        <begin position="23"/>
        <end position="49"/>
    </location>
</feature>
<dbReference type="AlphaFoldDB" id="A0A9N9D6Y8"/>
<accession>A0A9N9D6Y8</accession>
<feature type="non-terminal residue" evidence="2">
    <location>
        <position position="49"/>
    </location>
</feature>
<dbReference type="EMBL" id="CAJVPZ010011301">
    <property type="protein sequence ID" value="CAG8628605.1"/>
    <property type="molecule type" value="Genomic_DNA"/>
</dbReference>
<organism evidence="2 3">
    <name type="scientific">Racocetra fulgida</name>
    <dbReference type="NCBI Taxonomy" id="60492"/>
    <lineage>
        <taxon>Eukaryota</taxon>
        <taxon>Fungi</taxon>
        <taxon>Fungi incertae sedis</taxon>
        <taxon>Mucoromycota</taxon>
        <taxon>Glomeromycotina</taxon>
        <taxon>Glomeromycetes</taxon>
        <taxon>Diversisporales</taxon>
        <taxon>Gigasporaceae</taxon>
        <taxon>Racocetra</taxon>
    </lineage>
</organism>
<sequence>MKEEKNKNIGESDIVETGITNIDDADTVDDTNIDDDSNVEDDSDVEDDS</sequence>
<reference evidence="2" key="1">
    <citation type="submission" date="2021-06" db="EMBL/GenBank/DDBJ databases">
        <authorList>
            <person name="Kallberg Y."/>
            <person name="Tangrot J."/>
            <person name="Rosling A."/>
        </authorList>
    </citation>
    <scope>NUCLEOTIDE SEQUENCE</scope>
    <source>
        <strain evidence="2">IN212</strain>
    </source>
</reference>
<proteinExistence type="predicted"/>
<feature type="compositionally biased region" description="Basic and acidic residues" evidence="1">
    <location>
        <begin position="1"/>
        <end position="10"/>
    </location>
</feature>
<evidence type="ECO:0000313" key="2">
    <source>
        <dbReference type="EMBL" id="CAG8628605.1"/>
    </source>
</evidence>
<dbReference type="Proteomes" id="UP000789396">
    <property type="component" value="Unassembled WGS sequence"/>
</dbReference>
<evidence type="ECO:0000313" key="3">
    <source>
        <dbReference type="Proteomes" id="UP000789396"/>
    </source>
</evidence>
<comment type="caution">
    <text evidence="2">The sequence shown here is derived from an EMBL/GenBank/DDBJ whole genome shotgun (WGS) entry which is preliminary data.</text>
</comment>
<keyword evidence="3" id="KW-1185">Reference proteome</keyword>
<feature type="region of interest" description="Disordered" evidence="1">
    <location>
        <begin position="1"/>
        <end position="49"/>
    </location>
</feature>
<gene>
    <name evidence="2" type="ORF">RFULGI_LOCUS7634</name>
</gene>
<evidence type="ECO:0000256" key="1">
    <source>
        <dbReference type="SAM" id="MobiDB-lite"/>
    </source>
</evidence>
<protein>
    <submittedName>
        <fullName evidence="2">12497_t:CDS:1</fullName>
    </submittedName>
</protein>
<name>A0A9N9D6Y8_9GLOM</name>